<gene>
    <name evidence="2" type="ORF">BSTOLATCC_MIC40535</name>
</gene>
<comment type="caution">
    <text evidence="2">The sequence shown here is derived from an EMBL/GenBank/DDBJ whole genome shotgun (WGS) entry which is preliminary data.</text>
</comment>
<proteinExistence type="predicted"/>
<evidence type="ECO:0000256" key="1">
    <source>
        <dbReference type="SAM" id="MobiDB-lite"/>
    </source>
</evidence>
<name>A0AAU9JIJ6_9CILI</name>
<dbReference type="Proteomes" id="UP001162131">
    <property type="component" value="Unassembled WGS sequence"/>
</dbReference>
<accession>A0AAU9JIJ6</accession>
<evidence type="ECO:0000313" key="3">
    <source>
        <dbReference type="Proteomes" id="UP001162131"/>
    </source>
</evidence>
<sequence>MRTTWLVNENKAYPWDQTPIFREPTQQFKPTKKLFEKVFESTIFTKNNTNETKHRIRSFSPQRQEENSQSWRVINLDNSFQSRVYKPRIQRKINNTSLDSDLMPKVSDKSMRTKSPRWSYDFSTTIPDLIDKSDTASVNSIRTVSKEGRTIYKNAGSENNPLNSSLNDIYKERNLYSPTQSHTSRKKPINIKTLKPKGTETNDSYDIIKNSPTKPPIPNARSKIKRNTMTTFEAEMLNGSRESSPRKARAPSPGREQWRSTMDIIKDAFAKIK</sequence>
<dbReference type="AlphaFoldDB" id="A0AAU9JIJ6"/>
<feature type="region of interest" description="Disordered" evidence="1">
    <location>
        <begin position="235"/>
        <end position="259"/>
    </location>
</feature>
<dbReference type="EMBL" id="CAJZBQ010000040">
    <property type="protein sequence ID" value="CAG9326095.1"/>
    <property type="molecule type" value="Genomic_DNA"/>
</dbReference>
<reference evidence="2" key="1">
    <citation type="submission" date="2021-09" db="EMBL/GenBank/DDBJ databases">
        <authorList>
            <consortium name="AG Swart"/>
            <person name="Singh M."/>
            <person name="Singh A."/>
            <person name="Seah K."/>
            <person name="Emmerich C."/>
        </authorList>
    </citation>
    <scope>NUCLEOTIDE SEQUENCE</scope>
    <source>
        <strain evidence="2">ATCC30299</strain>
    </source>
</reference>
<keyword evidence="3" id="KW-1185">Reference proteome</keyword>
<feature type="region of interest" description="Disordered" evidence="1">
    <location>
        <begin position="194"/>
        <end position="221"/>
    </location>
</feature>
<organism evidence="2 3">
    <name type="scientific">Blepharisma stoltei</name>
    <dbReference type="NCBI Taxonomy" id="1481888"/>
    <lineage>
        <taxon>Eukaryota</taxon>
        <taxon>Sar</taxon>
        <taxon>Alveolata</taxon>
        <taxon>Ciliophora</taxon>
        <taxon>Postciliodesmatophora</taxon>
        <taxon>Heterotrichea</taxon>
        <taxon>Heterotrichida</taxon>
        <taxon>Blepharismidae</taxon>
        <taxon>Blepharisma</taxon>
    </lineage>
</organism>
<evidence type="ECO:0000313" key="2">
    <source>
        <dbReference type="EMBL" id="CAG9326095.1"/>
    </source>
</evidence>
<protein>
    <submittedName>
        <fullName evidence="2">Uncharacterized protein</fullName>
    </submittedName>
</protein>